<dbReference type="Proteomes" id="UP000248689">
    <property type="component" value="Unassembled WGS sequence"/>
</dbReference>
<dbReference type="OrthoDB" id="6636518at2"/>
<dbReference type="SUPFAM" id="SSF142795">
    <property type="entry name" value="CAC2185-like"/>
    <property type="match status" value="1"/>
</dbReference>
<dbReference type="RefSeq" id="WP_111749734.1">
    <property type="nucleotide sequence ID" value="NZ_PTPX01000009.1"/>
</dbReference>
<evidence type="ECO:0000313" key="1">
    <source>
        <dbReference type="EMBL" id="RAL19121.1"/>
    </source>
</evidence>
<proteinExistence type="predicted"/>
<dbReference type="EMBL" id="PTPX01000009">
    <property type="protein sequence ID" value="RAL19121.1"/>
    <property type="molecule type" value="Genomic_DNA"/>
</dbReference>
<protein>
    <submittedName>
        <fullName evidence="1">Exopolysaccharide biosynthesis protein</fullName>
    </submittedName>
</protein>
<reference evidence="2" key="1">
    <citation type="submission" date="2018-02" db="EMBL/GenBank/DDBJ databases">
        <title>Glaesserella australis sp. nov., isolated from the lungs of pigs.</title>
        <authorList>
            <person name="Turni C."/>
            <person name="Christensen H."/>
        </authorList>
    </citation>
    <scope>NUCLEOTIDE SEQUENCE [LARGE SCALE GENOMIC DNA]</scope>
    <source>
        <strain evidence="2">HS4635</strain>
    </source>
</reference>
<sequence length="208" mass="25208">MFSIIKRKINQLRRSSINQRNKQRLTNHQFSVISSNCNGAFMLHDLGERFNSPFVNLYLTPKDFIRYLKRIEYYQKQEITFPKEKQKHYPVGQLDDITIYFMHYHSEQEAVKKWQDRTARMNLDNLFIIMTDRDGCDYQDLVEFEQLPFNNKVVFTHKPYPELKSAFYIQGFENQTQVGDLFEFSGWNGMKYYDQFDYVAWFNQGHKR</sequence>
<keyword evidence="2" id="KW-1185">Reference proteome</keyword>
<dbReference type="InterPro" id="IPR037226">
    <property type="entry name" value="CAC2185-like_sf"/>
</dbReference>
<comment type="caution">
    <text evidence="1">The sequence shown here is derived from an EMBL/GenBank/DDBJ whole genome shotgun (WGS) entry which is preliminary data.</text>
</comment>
<dbReference type="Pfam" id="PF08942">
    <property type="entry name" value="DUF1919"/>
    <property type="match status" value="1"/>
</dbReference>
<evidence type="ECO:0000313" key="2">
    <source>
        <dbReference type="Proteomes" id="UP000248689"/>
    </source>
</evidence>
<accession>A0A328BZT9</accession>
<gene>
    <name evidence="1" type="ORF">C5N92_04565</name>
</gene>
<dbReference type="InterPro" id="IPR015037">
    <property type="entry name" value="DUF1919"/>
</dbReference>
<organism evidence="1 2">
    <name type="scientific">Glaesserella australis</name>
    <dbReference type="NCBI Taxonomy" id="2094024"/>
    <lineage>
        <taxon>Bacteria</taxon>
        <taxon>Pseudomonadati</taxon>
        <taxon>Pseudomonadota</taxon>
        <taxon>Gammaproteobacteria</taxon>
        <taxon>Pasteurellales</taxon>
        <taxon>Pasteurellaceae</taxon>
        <taxon>Glaesserella</taxon>
    </lineage>
</organism>
<dbReference type="AlphaFoldDB" id="A0A328BZT9"/>
<name>A0A328BZT9_9PAST</name>